<gene>
    <name evidence="1" type="ORF">J2853_000906</name>
</gene>
<organism evidence="1 2">
    <name type="scientific">Streptosporangium lutulentum</name>
    <dbReference type="NCBI Taxonomy" id="1461250"/>
    <lineage>
        <taxon>Bacteria</taxon>
        <taxon>Bacillati</taxon>
        <taxon>Actinomycetota</taxon>
        <taxon>Actinomycetes</taxon>
        <taxon>Streptosporangiales</taxon>
        <taxon>Streptosporangiaceae</taxon>
        <taxon>Streptosporangium</taxon>
    </lineage>
</organism>
<comment type="caution">
    <text evidence="1">The sequence shown here is derived from an EMBL/GenBank/DDBJ whole genome shotgun (WGS) entry which is preliminary data.</text>
</comment>
<proteinExistence type="predicted"/>
<evidence type="ECO:0000313" key="2">
    <source>
        <dbReference type="Proteomes" id="UP001225356"/>
    </source>
</evidence>
<dbReference type="RefSeq" id="WP_307555237.1">
    <property type="nucleotide sequence ID" value="NZ_JAUSQU010000001.1"/>
</dbReference>
<sequence>MAADGFVAPTAVELVGFHAVDEGVTPCIAIPRMKRAGRLDTSGRGLAIVQDLSHNWDWTLNAYGKAVWFQLVAWPALQADHLSLI</sequence>
<dbReference type="InterPro" id="IPR036890">
    <property type="entry name" value="HATPase_C_sf"/>
</dbReference>
<accession>A0ABT9Q4N0</accession>
<reference evidence="1 2" key="1">
    <citation type="submission" date="2023-07" db="EMBL/GenBank/DDBJ databases">
        <title>Sequencing the genomes of 1000 actinobacteria strains.</title>
        <authorList>
            <person name="Klenk H.-P."/>
        </authorList>
    </citation>
    <scope>NUCLEOTIDE SEQUENCE [LARGE SCALE GENOMIC DNA]</scope>
    <source>
        <strain evidence="1 2">DSM 46740</strain>
    </source>
</reference>
<evidence type="ECO:0008006" key="3">
    <source>
        <dbReference type="Google" id="ProtNLM"/>
    </source>
</evidence>
<dbReference type="Proteomes" id="UP001225356">
    <property type="component" value="Unassembled WGS sequence"/>
</dbReference>
<keyword evidence="2" id="KW-1185">Reference proteome</keyword>
<dbReference type="Gene3D" id="3.30.565.10">
    <property type="entry name" value="Histidine kinase-like ATPase, C-terminal domain"/>
    <property type="match status" value="1"/>
</dbReference>
<protein>
    <recommendedName>
        <fullName evidence="3">ATP-binding protein</fullName>
    </recommendedName>
</protein>
<dbReference type="EMBL" id="JAUSQU010000001">
    <property type="protein sequence ID" value="MDP9841695.1"/>
    <property type="molecule type" value="Genomic_DNA"/>
</dbReference>
<name>A0ABT9Q4N0_9ACTN</name>
<evidence type="ECO:0000313" key="1">
    <source>
        <dbReference type="EMBL" id="MDP9841695.1"/>
    </source>
</evidence>